<comment type="caution">
    <text evidence="6">The sequence shown here is derived from an EMBL/GenBank/DDBJ whole genome shotgun (WGS) entry which is preliminary data.</text>
</comment>
<evidence type="ECO:0000256" key="1">
    <source>
        <dbReference type="ARBA" id="ARBA00004141"/>
    </source>
</evidence>
<dbReference type="InterPro" id="IPR052527">
    <property type="entry name" value="Metal_cation-efflux_comp"/>
</dbReference>
<dbReference type="RefSeq" id="WP_190571601.1">
    <property type="nucleotide sequence ID" value="NZ_JACJQL010000074.1"/>
</dbReference>
<accession>A0ABR8BMV3</accession>
<dbReference type="Proteomes" id="UP000621307">
    <property type="component" value="Unassembled WGS sequence"/>
</dbReference>
<keyword evidence="4 5" id="KW-0472">Membrane</keyword>
<protein>
    <submittedName>
        <fullName evidence="6">Isoprenylcysteine carboxylmethyltransferase family protein</fullName>
    </submittedName>
</protein>
<evidence type="ECO:0000256" key="5">
    <source>
        <dbReference type="SAM" id="Phobius"/>
    </source>
</evidence>
<feature type="transmembrane region" description="Helical" evidence="5">
    <location>
        <begin position="6"/>
        <end position="22"/>
    </location>
</feature>
<evidence type="ECO:0000313" key="7">
    <source>
        <dbReference type="Proteomes" id="UP000621307"/>
    </source>
</evidence>
<proteinExistence type="predicted"/>
<keyword evidence="3 5" id="KW-1133">Transmembrane helix</keyword>
<evidence type="ECO:0000256" key="2">
    <source>
        <dbReference type="ARBA" id="ARBA00022692"/>
    </source>
</evidence>
<dbReference type="EMBL" id="JACJQL010000074">
    <property type="protein sequence ID" value="MBD2255009.1"/>
    <property type="molecule type" value="Genomic_DNA"/>
</dbReference>
<reference evidence="6 7" key="1">
    <citation type="journal article" date="2020" name="ISME J.">
        <title>Comparative genomics reveals insights into cyanobacterial evolution and habitat adaptation.</title>
        <authorList>
            <person name="Chen M.Y."/>
            <person name="Teng W.K."/>
            <person name="Zhao L."/>
            <person name="Hu C.X."/>
            <person name="Zhou Y.K."/>
            <person name="Han B.P."/>
            <person name="Song L.R."/>
            <person name="Shu W.S."/>
        </authorList>
    </citation>
    <scope>NUCLEOTIDE SEQUENCE [LARGE SCALE GENOMIC DNA]</scope>
    <source>
        <strain evidence="6 7">FACHB-3921</strain>
    </source>
</reference>
<dbReference type="PANTHER" id="PTHR43847:SF1">
    <property type="entry name" value="BLL3993 PROTEIN"/>
    <property type="match status" value="1"/>
</dbReference>
<dbReference type="Gene3D" id="1.20.120.1630">
    <property type="match status" value="1"/>
</dbReference>
<evidence type="ECO:0000313" key="6">
    <source>
        <dbReference type="EMBL" id="MBD2255009.1"/>
    </source>
</evidence>
<keyword evidence="7" id="KW-1185">Reference proteome</keyword>
<dbReference type="Pfam" id="PF04140">
    <property type="entry name" value="ICMT"/>
    <property type="match status" value="1"/>
</dbReference>
<name>A0ABR8BMV3_9NOSO</name>
<feature type="transmembrane region" description="Helical" evidence="5">
    <location>
        <begin position="73"/>
        <end position="92"/>
    </location>
</feature>
<dbReference type="InterPro" id="IPR007269">
    <property type="entry name" value="ICMT_MeTrfase"/>
</dbReference>
<keyword evidence="2 5" id="KW-0812">Transmembrane</keyword>
<gene>
    <name evidence="6" type="ORF">H6G14_27685</name>
</gene>
<feature type="transmembrane region" description="Helical" evidence="5">
    <location>
        <begin position="43"/>
        <end position="61"/>
    </location>
</feature>
<dbReference type="PANTHER" id="PTHR43847">
    <property type="entry name" value="BLL3993 PROTEIN"/>
    <property type="match status" value="1"/>
</dbReference>
<comment type="subcellular location">
    <subcellularLocation>
        <location evidence="1">Membrane</location>
        <topology evidence="1">Multi-pass membrane protein</topology>
    </subcellularLocation>
</comment>
<evidence type="ECO:0000256" key="4">
    <source>
        <dbReference type="ARBA" id="ARBA00023136"/>
    </source>
</evidence>
<feature type="transmembrane region" description="Helical" evidence="5">
    <location>
        <begin position="130"/>
        <end position="155"/>
    </location>
</feature>
<sequence>MTSKAVLAYLLIACYFIMERLLRVGDKALSLQAGEFDRGSSKVIWISGLLGIILILFAPMLNVNQIGDWNSGYFGWLGLLLMVIGLVLRYWAAKTLGRFYTRTLQTLENQQIIQQAPYNIIRHPGYLGTFLMEIGASLAIANWIILIVIAVMGALSRFYRIQVEEEMLKTVLGGQYIVYSQETWKLIPFIY</sequence>
<organism evidence="6 7">
    <name type="scientific">Nostoc parmelioides FACHB-3921</name>
    <dbReference type="NCBI Taxonomy" id="2692909"/>
    <lineage>
        <taxon>Bacteria</taxon>
        <taxon>Bacillati</taxon>
        <taxon>Cyanobacteriota</taxon>
        <taxon>Cyanophyceae</taxon>
        <taxon>Nostocales</taxon>
        <taxon>Nostocaceae</taxon>
        <taxon>Nostoc</taxon>
    </lineage>
</organism>
<evidence type="ECO:0000256" key="3">
    <source>
        <dbReference type="ARBA" id="ARBA00022989"/>
    </source>
</evidence>